<dbReference type="EMBL" id="CP073041">
    <property type="protein sequence ID" value="UXE61034.1"/>
    <property type="molecule type" value="Genomic_DNA"/>
</dbReference>
<dbReference type="Proteomes" id="UP001065613">
    <property type="component" value="Chromosome"/>
</dbReference>
<accession>A0A977KW76</accession>
<evidence type="ECO:0000313" key="1">
    <source>
        <dbReference type="EMBL" id="UXE61034.1"/>
    </source>
</evidence>
<proteinExistence type="predicted"/>
<sequence>MSLLALQIRDRDNHDLPPHRLYQQWLCQNNLNYPFISPNFDLTQFMSFDLISLGLEVTEILQQLGINYYISGSVASSLLGEPRTTYDIDLVIDSNSEQASQLFDAFSPRFYLDPLTVAEALERHSSFNMIDNQTLGKIDIFILDSSPFHQSAFQRRVLQLIREQPQRYLCLPTPEDLILQKLLWRKDAFGSEKQWRDILGICKLQNDRLDLNYLHEWGTTLNLSVDLHRLLQESGLIA</sequence>
<organism evidence="1">
    <name type="scientific">Woronichinia naegeliana WA131</name>
    <dbReference type="NCBI Taxonomy" id="2824559"/>
    <lineage>
        <taxon>Bacteria</taxon>
        <taxon>Bacillati</taxon>
        <taxon>Cyanobacteriota</taxon>
        <taxon>Cyanophyceae</taxon>
        <taxon>Synechococcales</taxon>
        <taxon>Coelosphaeriaceae</taxon>
        <taxon>Woronichinia</taxon>
    </lineage>
</organism>
<dbReference type="Gene3D" id="3.30.460.40">
    <property type="match status" value="1"/>
</dbReference>
<dbReference type="SUPFAM" id="SSF81301">
    <property type="entry name" value="Nucleotidyltransferase"/>
    <property type="match status" value="1"/>
</dbReference>
<protein>
    <submittedName>
        <fullName evidence="1">Uncharacterized protein</fullName>
    </submittedName>
</protein>
<gene>
    <name evidence="1" type="ORF">KA717_37435</name>
</gene>
<dbReference type="InterPro" id="IPR043519">
    <property type="entry name" value="NT_sf"/>
</dbReference>
<dbReference type="KEGG" id="wna:KA717_37435"/>
<reference evidence="1" key="1">
    <citation type="submission" date="2021-04" db="EMBL/GenBank/DDBJ databases">
        <title>Genome sequence of Woronichinia naegeliana from Washington state freshwater lake bloom.</title>
        <authorList>
            <person name="Dreher T.W."/>
        </authorList>
    </citation>
    <scope>NUCLEOTIDE SEQUENCE</scope>
    <source>
        <strain evidence="1">WA131</strain>
    </source>
</reference>
<dbReference type="AlphaFoldDB" id="A0A977KW76"/>
<name>A0A977KW76_9CYAN</name>